<dbReference type="EMBL" id="BK015772">
    <property type="protein sequence ID" value="DAE24330.1"/>
    <property type="molecule type" value="Genomic_DNA"/>
</dbReference>
<feature type="domain" description="DUF7365" evidence="3">
    <location>
        <begin position="7"/>
        <end position="92"/>
    </location>
</feature>
<dbReference type="InterPro" id="IPR055789">
    <property type="entry name" value="DUF7365"/>
</dbReference>
<evidence type="ECO:0000256" key="1">
    <source>
        <dbReference type="SAM" id="Coils"/>
    </source>
</evidence>
<proteinExistence type="predicted"/>
<sequence length="95" mass="11044">MLMPGYERLILQIFLSLIPVIGLYFSMKDKATKQENRLTILEKDIENLNEFKTSANKRLDNHDEQNKAILVLAEQVKSLGEDVRELKSLIQNKQQ</sequence>
<evidence type="ECO:0000313" key="4">
    <source>
        <dbReference type="EMBL" id="DAE24330.1"/>
    </source>
</evidence>
<keyword evidence="2" id="KW-1133">Transmembrane helix</keyword>
<organism evidence="4">
    <name type="scientific">Siphoviridae sp. cttnq1</name>
    <dbReference type="NCBI Taxonomy" id="2826495"/>
    <lineage>
        <taxon>Viruses</taxon>
        <taxon>Duplodnaviria</taxon>
        <taxon>Heunggongvirae</taxon>
        <taxon>Uroviricota</taxon>
        <taxon>Caudoviricetes</taxon>
    </lineage>
</organism>
<evidence type="ECO:0000259" key="3">
    <source>
        <dbReference type="Pfam" id="PF24073"/>
    </source>
</evidence>
<feature type="coiled-coil region" evidence="1">
    <location>
        <begin position="31"/>
        <end position="65"/>
    </location>
</feature>
<keyword evidence="1" id="KW-0175">Coiled coil</keyword>
<keyword evidence="2" id="KW-0812">Transmembrane</keyword>
<protein>
    <submittedName>
        <fullName evidence="4">Nucleoporin</fullName>
    </submittedName>
</protein>
<evidence type="ECO:0000256" key="2">
    <source>
        <dbReference type="SAM" id="Phobius"/>
    </source>
</evidence>
<dbReference type="Pfam" id="PF24073">
    <property type="entry name" value="DUF7365"/>
    <property type="match status" value="1"/>
</dbReference>
<keyword evidence="2" id="KW-0472">Membrane</keyword>
<reference evidence="4" key="1">
    <citation type="journal article" date="2021" name="Proc. Natl. Acad. Sci. U.S.A.">
        <title>A Catalog of Tens of Thousands of Viruses from Human Metagenomes Reveals Hidden Associations with Chronic Diseases.</title>
        <authorList>
            <person name="Tisza M.J."/>
            <person name="Buck C.B."/>
        </authorList>
    </citation>
    <scope>NUCLEOTIDE SEQUENCE</scope>
    <source>
        <strain evidence="4">Cttnq1</strain>
    </source>
</reference>
<feature type="transmembrane region" description="Helical" evidence="2">
    <location>
        <begin position="6"/>
        <end position="27"/>
    </location>
</feature>
<name>A0A8S5QZI8_9CAUD</name>
<accession>A0A8S5QZI8</accession>